<name>A0A8J6HM31_TENMO</name>
<feature type="region of interest" description="Disordered" evidence="1">
    <location>
        <begin position="138"/>
        <end position="182"/>
    </location>
</feature>
<feature type="compositionally biased region" description="Polar residues" evidence="1">
    <location>
        <begin position="110"/>
        <end position="123"/>
    </location>
</feature>
<protein>
    <submittedName>
        <fullName evidence="2">Uncharacterized protein</fullName>
    </submittedName>
</protein>
<reference evidence="2" key="1">
    <citation type="journal article" date="2020" name="J Insects Food Feed">
        <title>The yellow mealworm (Tenebrio molitor) genome: a resource for the emerging insects as food and feed industry.</title>
        <authorList>
            <person name="Eriksson T."/>
            <person name="Andere A."/>
            <person name="Kelstrup H."/>
            <person name="Emery V."/>
            <person name="Picard C."/>
        </authorList>
    </citation>
    <scope>NUCLEOTIDE SEQUENCE</scope>
    <source>
        <strain evidence="2">Stoneville</strain>
        <tissue evidence="2">Whole head</tissue>
    </source>
</reference>
<dbReference type="EMBL" id="JABDTM020020200">
    <property type="protein sequence ID" value="KAH0817154.1"/>
    <property type="molecule type" value="Genomic_DNA"/>
</dbReference>
<feature type="region of interest" description="Disordered" evidence="1">
    <location>
        <begin position="86"/>
        <end position="123"/>
    </location>
</feature>
<feature type="compositionally biased region" description="Basic and acidic residues" evidence="1">
    <location>
        <begin position="88"/>
        <end position="99"/>
    </location>
</feature>
<dbReference type="AlphaFoldDB" id="A0A8J6HM31"/>
<reference evidence="2" key="2">
    <citation type="submission" date="2021-08" db="EMBL/GenBank/DDBJ databases">
        <authorList>
            <person name="Eriksson T."/>
        </authorList>
    </citation>
    <scope>NUCLEOTIDE SEQUENCE</scope>
    <source>
        <strain evidence="2">Stoneville</strain>
        <tissue evidence="2">Whole head</tissue>
    </source>
</reference>
<accession>A0A8J6HM31</accession>
<gene>
    <name evidence="2" type="ORF">GEV33_005637</name>
</gene>
<proteinExistence type="predicted"/>
<feature type="compositionally biased region" description="Low complexity" evidence="1">
    <location>
        <begin position="140"/>
        <end position="161"/>
    </location>
</feature>
<dbReference type="Proteomes" id="UP000719412">
    <property type="component" value="Unassembled WGS sequence"/>
</dbReference>
<evidence type="ECO:0000256" key="1">
    <source>
        <dbReference type="SAM" id="MobiDB-lite"/>
    </source>
</evidence>
<sequence length="237" mass="26352">MPAVSEFTKAKIVTLHQRGHYPCHYAEVGTHWDGGSASRFWKKAGVFRGRERGTPDYHRNLCLSMRNRLLLVCNNVSEAKVKGPIKLTGEKTGSRPFRDRNRKRRRRINFGTSVASDQQDSPFQDSISVSINIPSRLSVFSTPTTPSSRSTSTTQFSSRTTSWRHPSVKPNQGGSEPRLRRSYVGGYHTHSDELLLSTLESPSAPLNHATSSKPERGVTSARNIAPCAVQRPGKPPQ</sequence>
<evidence type="ECO:0000313" key="3">
    <source>
        <dbReference type="Proteomes" id="UP000719412"/>
    </source>
</evidence>
<feature type="region of interest" description="Disordered" evidence="1">
    <location>
        <begin position="200"/>
        <end position="237"/>
    </location>
</feature>
<keyword evidence="3" id="KW-1185">Reference proteome</keyword>
<evidence type="ECO:0000313" key="2">
    <source>
        <dbReference type="EMBL" id="KAH0817154.1"/>
    </source>
</evidence>
<comment type="caution">
    <text evidence="2">The sequence shown here is derived from an EMBL/GenBank/DDBJ whole genome shotgun (WGS) entry which is preliminary data.</text>
</comment>
<organism evidence="2 3">
    <name type="scientific">Tenebrio molitor</name>
    <name type="common">Yellow mealworm beetle</name>
    <dbReference type="NCBI Taxonomy" id="7067"/>
    <lineage>
        <taxon>Eukaryota</taxon>
        <taxon>Metazoa</taxon>
        <taxon>Ecdysozoa</taxon>
        <taxon>Arthropoda</taxon>
        <taxon>Hexapoda</taxon>
        <taxon>Insecta</taxon>
        <taxon>Pterygota</taxon>
        <taxon>Neoptera</taxon>
        <taxon>Endopterygota</taxon>
        <taxon>Coleoptera</taxon>
        <taxon>Polyphaga</taxon>
        <taxon>Cucujiformia</taxon>
        <taxon>Tenebrionidae</taxon>
        <taxon>Tenebrio</taxon>
    </lineage>
</organism>